<feature type="domain" description="Ribosomal protein L9" evidence="4">
    <location>
        <begin position="59"/>
        <end position="86"/>
    </location>
</feature>
<dbReference type="PANTHER" id="PTHR21368">
    <property type="entry name" value="50S RIBOSOMAL PROTEIN L9"/>
    <property type="match status" value="1"/>
</dbReference>
<keyword evidence="3" id="KW-0687">Ribonucleoprotein</keyword>
<dbReference type="InterPro" id="IPR020070">
    <property type="entry name" value="Ribosomal_bL9_N"/>
</dbReference>
<reference evidence="5" key="1">
    <citation type="submission" date="2021-01" db="EMBL/GenBank/DDBJ databases">
        <authorList>
            <person name="Corre E."/>
            <person name="Pelletier E."/>
            <person name="Niang G."/>
            <person name="Scheremetjew M."/>
            <person name="Finn R."/>
            <person name="Kale V."/>
            <person name="Holt S."/>
            <person name="Cochrane G."/>
            <person name="Meng A."/>
            <person name="Brown T."/>
            <person name="Cohen L."/>
        </authorList>
    </citation>
    <scope>NUCLEOTIDE SEQUENCE</scope>
    <source>
        <strain evidence="5">CCMP125</strain>
    </source>
</reference>
<dbReference type="GO" id="GO:0005840">
    <property type="term" value="C:ribosome"/>
    <property type="evidence" value="ECO:0007669"/>
    <property type="project" value="UniProtKB-KW"/>
</dbReference>
<dbReference type="Gene3D" id="3.40.5.10">
    <property type="entry name" value="Ribosomal protein L9, N-terminal domain"/>
    <property type="match status" value="1"/>
</dbReference>
<dbReference type="PROSITE" id="PS00651">
    <property type="entry name" value="RIBOSOMAL_L9"/>
    <property type="match status" value="1"/>
</dbReference>
<evidence type="ECO:0000259" key="4">
    <source>
        <dbReference type="PROSITE" id="PS00651"/>
    </source>
</evidence>
<accession>A0A7S2YD64</accession>
<dbReference type="GO" id="GO:0003735">
    <property type="term" value="F:structural constituent of ribosome"/>
    <property type="evidence" value="ECO:0007669"/>
    <property type="project" value="InterPro"/>
</dbReference>
<sequence>MSFTLSRALWATRPLTRRGLLPMVAATPTPYSSPTTEYRRSITKYVRIIVKEELPHGKGYKGDVVQVKAGYARNYLIPQKFAIYATRQNFLRLDMKDPDLETAEEKSARLLREASQEDDQDLKAADILRKYLSNKTLTIWREVDETGLVPLNKKGVTHRVIRKKLGIQLKIDLDDHEVIHLKPDPVEMEELDDEKIETIMKEELPTSKDEVCKTDIRKHGDFIGRIWLAGDFHIPLKISVVEQ</sequence>
<evidence type="ECO:0000256" key="2">
    <source>
        <dbReference type="ARBA" id="ARBA00022980"/>
    </source>
</evidence>
<dbReference type="Pfam" id="PF01281">
    <property type="entry name" value="Ribosomal_L9_N"/>
    <property type="match status" value="1"/>
</dbReference>
<gene>
    <name evidence="5" type="ORF">APAL1065_LOCUS13480</name>
</gene>
<evidence type="ECO:0000313" key="5">
    <source>
        <dbReference type="EMBL" id="CAD9969039.1"/>
    </source>
</evidence>
<dbReference type="AlphaFoldDB" id="A0A7S2YD64"/>
<dbReference type="InterPro" id="IPR036935">
    <property type="entry name" value="Ribosomal_bL9_N_sf"/>
</dbReference>
<proteinExistence type="inferred from homology"/>
<dbReference type="InterPro" id="IPR009027">
    <property type="entry name" value="Ribosomal_bL9/RNase_H1_N"/>
</dbReference>
<comment type="similarity">
    <text evidence="1">Belongs to the bacterial ribosomal protein bL9 family.</text>
</comment>
<organism evidence="5">
    <name type="scientific">Entomoneis paludosa</name>
    <dbReference type="NCBI Taxonomy" id="265537"/>
    <lineage>
        <taxon>Eukaryota</taxon>
        <taxon>Sar</taxon>
        <taxon>Stramenopiles</taxon>
        <taxon>Ochrophyta</taxon>
        <taxon>Bacillariophyta</taxon>
        <taxon>Bacillariophyceae</taxon>
        <taxon>Bacillariophycidae</taxon>
        <taxon>Entomoneidaceae</taxon>
        <taxon>Entomoneis</taxon>
    </lineage>
</organism>
<dbReference type="InterPro" id="IPR000244">
    <property type="entry name" value="Ribosomal_bL9"/>
</dbReference>
<dbReference type="SUPFAM" id="SSF55658">
    <property type="entry name" value="L9 N-domain-like"/>
    <property type="match status" value="1"/>
</dbReference>
<dbReference type="GO" id="GO:1990904">
    <property type="term" value="C:ribonucleoprotein complex"/>
    <property type="evidence" value="ECO:0007669"/>
    <property type="project" value="UniProtKB-KW"/>
</dbReference>
<dbReference type="EMBL" id="HBHT01020108">
    <property type="protein sequence ID" value="CAD9969039.1"/>
    <property type="molecule type" value="Transcribed_RNA"/>
</dbReference>
<name>A0A7S2YD64_9STRA</name>
<protein>
    <recommendedName>
        <fullName evidence="4">Ribosomal protein L9 domain-containing protein</fullName>
    </recommendedName>
</protein>
<keyword evidence="2" id="KW-0689">Ribosomal protein</keyword>
<evidence type="ECO:0000256" key="1">
    <source>
        <dbReference type="ARBA" id="ARBA00010605"/>
    </source>
</evidence>
<evidence type="ECO:0000256" key="3">
    <source>
        <dbReference type="ARBA" id="ARBA00023274"/>
    </source>
</evidence>
<dbReference type="GO" id="GO:0006412">
    <property type="term" value="P:translation"/>
    <property type="evidence" value="ECO:0007669"/>
    <property type="project" value="InterPro"/>
</dbReference>